<dbReference type="AlphaFoldDB" id="A0A0C2H010"/>
<proteinExistence type="predicted"/>
<name>A0A0C2H010_9BILA</name>
<organism evidence="1 2">
    <name type="scientific">Ancylostoma duodenale</name>
    <dbReference type="NCBI Taxonomy" id="51022"/>
    <lineage>
        <taxon>Eukaryota</taxon>
        <taxon>Metazoa</taxon>
        <taxon>Ecdysozoa</taxon>
        <taxon>Nematoda</taxon>
        <taxon>Chromadorea</taxon>
        <taxon>Rhabditida</taxon>
        <taxon>Rhabditina</taxon>
        <taxon>Rhabditomorpha</taxon>
        <taxon>Strongyloidea</taxon>
        <taxon>Ancylostomatidae</taxon>
        <taxon>Ancylostomatinae</taxon>
        <taxon>Ancylostoma</taxon>
    </lineage>
</organism>
<evidence type="ECO:0000313" key="1">
    <source>
        <dbReference type="EMBL" id="KIH64819.1"/>
    </source>
</evidence>
<accession>A0A0C2H010</accession>
<evidence type="ECO:0000313" key="2">
    <source>
        <dbReference type="Proteomes" id="UP000054047"/>
    </source>
</evidence>
<keyword evidence="2" id="KW-1185">Reference proteome</keyword>
<gene>
    <name evidence="1" type="ORF">ANCDUO_04867</name>
</gene>
<reference evidence="1 2" key="1">
    <citation type="submission" date="2013-12" db="EMBL/GenBank/DDBJ databases">
        <title>Draft genome of the parsitic nematode Ancylostoma duodenale.</title>
        <authorList>
            <person name="Mitreva M."/>
        </authorList>
    </citation>
    <scope>NUCLEOTIDE SEQUENCE [LARGE SCALE GENOMIC DNA]</scope>
    <source>
        <strain evidence="1 2">Zhejiang</strain>
    </source>
</reference>
<dbReference type="EMBL" id="KN727860">
    <property type="protein sequence ID" value="KIH64819.1"/>
    <property type="molecule type" value="Genomic_DNA"/>
</dbReference>
<dbReference type="Proteomes" id="UP000054047">
    <property type="component" value="Unassembled WGS sequence"/>
</dbReference>
<protein>
    <submittedName>
        <fullName evidence="1">Uncharacterized protein</fullName>
    </submittedName>
</protein>
<dbReference type="OrthoDB" id="5853183at2759"/>
<sequence length="69" mass="7742">MEFANTTKFGQADGLSRLIQKHQVENEDNVIAAVENDVCTLLKECIRRLPLTAADVESSKRTDPLLKKK</sequence>